<dbReference type="Pfam" id="PF02355">
    <property type="entry name" value="SecD_SecF_C"/>
    <property type="match status" value="1"/>
</dbReference>
<name>A0ABS9MRS8_9BURK</name>
<feature type="domain" description="Protein translocase subunit SecDF P1" evidence="12">
    <location>
        <begin position="242"/>
        <end position="301"/>
    </location>
</feature>
<dbReference type="PANTHER" id="PTHR30081">
    <property type="entry name" value="PROTEIN-EXPORT MEMBRANE PROTEIN SEC"/>
    <property type="match status" value="1"/>
</dbReference>
<evidence type="ECO:0000259" key="13">
    <source>
        <dbReference type="Pfam" id="PF22599"/>
    </source>
</evidence>
<dbReference type="InterPro" id="IPR005791">
    <property type="entry name" value="SecD"/>
</dbReference>
<feature type="transmembrane region" description="Helical" evidence="9">
    <location>
        <begin position="506"/>
        <end position="526"/>
    </location>
</feature>
<dbReference type="Gene3D" id="3.30.1360.200">
    <property type="match status" value="1"/>
</dbReference>
<feature type="transmembrane region" description="Helical" evidence="9">
    <location>
        <begin position="547"/>
        <end position="573"/>
    </location>
</feature>
<dbReference type="InterPro" id="IPR055344">
    <property type="entry name" value="SecD_SecF_C_bact"/>
</dbReference>
<feature type="domain" description="Protein export membrane protein SecD/SecF C-terminal" evidence="10">
    <location>
        <begin position="436"/>
        <end position="606"/>
    </location>
</feature>
<proteinExistence type="inferred from homology"/>
<dbReference type="Pfam" id="PF22599">
    <property type="entry name" value="SecDF_P1_head"/>
    <property type="match status" value="1"/>
</dbReference>
<evidence type="ECO:0000259" key="12">
    <source>
        <dbReference type="Pfam" id="PF21760"/>
    </source>
</evidence>
<feature type="domain" description="SecD export protein N-terminal TM" evidence="11">
    <location>
        <begin position="1"/>
        <end position="116"/>
    </location>
</feature>
<reference evidence="14 15" key="1">
    <citation type="submission" date="2022-02" db="EMBL/GenBank/DDBJ databases">
        <title>Mesosutterella porci, a novel member of the family Sutterellaceae from pig feces.</title>
        <authorList>
            <person name="Wylensek D."/>
            <person name="Clavel T."/>
        </authorList>
    </citation>
    <scope>NUCLEOTIDE SEQUENCE [LARGE SCALE GENOMIC DNA]</scope>
    <source>
        <strain evidence="15">oilRF-744-wt-GAM-9</strain>
    </source>
</reference>
<dbReference type="EMBL" id="JAKNCT010000008">
    <property type="protein sequence ID" value="MCG5031330.1"/>
    <property type="molecule type" value="Genomic_DNA"/>
</dbReference>
<keyword evidence="15" id="KW-1185">Reference proteome</keyword>
<evidence type="ECO:0000256" key="7">
    <source>
        <dbReference type="ARBA" id="ARBA00023010"/>
    </source>
</evidence>
<dbReference type="InterPro" id="IPR022813">
    <property type="entry name" value="SecD/SecF_arch_bac"/>
</dbReference>
<keyword evidence="8 9" id="KW-0472">Membrane</keyword>
<feature type="transmembrane region" description="Helical" evidence="9">
    <location>
        <begin position="455"/>
        <end position="475"/>
    </location>
</feature>
<evidence type="ECO:0000256" key="9">
    <source>
        <dbReference type="HAMAP-Rule" id="MF_01463"/>
    </source>
</evidence>
<dbReference type="Pfam" id="PF07549">
    <property type="entry name" value="Sec_GG"/>
    <property type="match status" value="1"/>
</dbReference>
<keyword evidence="4 9" id="KW-0812">Transmembrane</keyword>
<feature type="transmembrane region" description="Helical" evidence="9">
    <location>
        <begin position="480"/>
        <end position="500"/>
    </location>
</feature>
<dbReference type="Proteomes" id="UP001297600">
    <property type="component" value="Unassembled WGS sequence"/>
</dbReference>
<dbReference type="SUPFAM" id="SSF82866">
    <property type="entry name" value="Multidrug efflux transporter AcrB transmembrane domain"/>
    <property type="match status" value="1"/>
</dbReference>
<evidence type="ECO:0000256" key="5">
    <source>
        <dbReference type="ARBA" id="ARBA00022927"/>
    </source>
</evidence>
<protein>
    <recommendedName>
        <fullName evidence="9">Protein translocase subunit SecD</fullName>
    </recommendedName>
</protein>
<evidence type="ECO:0000256" key="6">
    <source>
        <dbReference type="ARBA" id="ARBA00022989"/>
    </source>
</evidence>
<dbReference type="Gene3D" id="3.30.70.3400">
    <property type="match status" value="2"/>
</dbReference>
<evidence type="ECO:0000256" key="8">
    <source>
        <dbReference type="ARBA" id="ARBA00023136"/>
    </source>
</evidence>
<dbReference type="RefSeq" id="WP_237979061.1">
    <property type="nucleotide sequence ID" value="NZ_JAKNCT010000008.1"/>
</dbReference>
<dbReference type="HAMAP" id="MF_01463_B">
    <property type="entry name" value="SecD_B"/>
    <property type="match status" value="1"/>
</dbReference>
<evidence type="ECO:0000313" key="14">
    <source>
        <dbReference type="EMBL" id="MCG5031330.1"/>
    </source>
</evidence>
<comment type="function">
    <text evidence="9">Part of the Sec protein translocase complex. Interacts with the SecYEG preprotein conducting channel. SecDF uses the proton motive force (PMF) to complete protein translocation after the ATP-dependent function of SecA.</text>
</comment>
<evidence type="ECO:0000259" key="11">
    <source>
        <dbReference type="Pfam" id="PF13721"/>
    </source>
</evidence>
<evidence type="ECO:0000313" key="15">
    <source>
        <dbReference type="Proteomes" id="UP001297600"/>
    </source>
</evidence>
<keyword evidence="5 9" id="KW-0653">Protein transport</keyword>
<comment type="subcellular location">
    <subcellularLocation>
        <location evidence="1 9">Cell membrane</location>
        <topology evidence="1 9">Multi-pass membrane protein</topology>
    </subcellularLocation>
</comment>
<evidence type="ECO:0000256" key="1">
    <source>
        <dbReference type="ARBA" id="ARBA00004651"/>
    </source>
</evidence>
<evidence type="ECO:0000256" key="4">
    <source>
        <dbReference type="ARBA" id="ARBA00022692"/>
    </source>
</evidence>
<dbReference type="NCBIfam" id="TIGR00916">
    <property type="entry name" value="2A0604s01"/>
    <property type="match status" value="1"/>
</dbReference>
<dbReference type="InterPro" id="IPR027398">
    <property type="entry name" value="SecD-TM"/>
</dbReference>
<dbReference type="InterPro" id="IPR048634">
    <property type="entry name" value="SecD_SecF_C"/>
</dbReference>
<keyword evidence="3 9" id="KW-1003">Cell membrane</keyword>
<keyword evidence="2 9" id="KW-0813">Transport</keyword>
<dbReference type="PANTHER" id="PTHR30081:SF1">
    <property type="entry name" value="PROTEIN TRANSLOCASE SUBUNIT SECD"/>
    <property type="match status" value="1"/>
</dbReference>
<feature type="domain" description="SecDF P1 head subdomain" evidence="13">
    <location>
        <begin position="320"/>
        <end position="434"/>
    </location>
</feature>
<dbReference type="InterPro" id="IPR048631">
    <property type="entry name" value="SecD_1st"/>
</dbReference>
<comment type="caution">
    <text evidence="14">The sequence shown here is derived from an EMBL/GenBank/DDBJ whole genome shotgun (WGS) entry which is preliminary data.</text>
</comment>
<accession>A0ABS9MRS8</accession>
<dbReference type="Pfam" id="PF13721">
    <property type="entry name" value="SecD-TM1"/>
    <property type="match status" value="1"/>
</dbReference>
<evidence type="ECO:0000259" key="10">
    <source>
        <dbReference type="Pfam" id="PF02355"/>
    </source>
</evidence>
<dbReference type="Gene3D" id="1.20.1640.10">
    <property type="entry name" value="Multidrug efflux transporter AcrB transmembrane domain"/>
    <property type="match status" value="1"/>
</dbReference>
<comment type="subunit">
    <text evidence="9">Forms a complex with SecF. Part of the essential Sec protein translocation apparatus which comprises SecA, SecYEG and auxiliary proteins SecDF-YajC and YidC.</text>
</comment>
<evidence type="ECO:0000256" key="3">
    <source>
        <dbReference type="ARBA" id="ARBA00022475"/>
    </source>
</evidence>
<dbReference type="Pfam" id="PF21760">
    <property type="entry name" value="SecD_1st"/>
    <property type="match status" value="1"/>
</dbReference>
<feature type="transmembrane region" description="Helical" evidence="9">
    <location>
        <begin position="579"/>
        <end position="607"/>
    </location>
</feature>
<dbReference type="NCBIfam" id="TIGR01129">
    <property type="entry name" value="secD"/>
    <property type="match status" value="1"/>
</dbReference>
<feature type="transmembrane region" description="Helical" evidence="9">
    <location>
        <begin position="7"/>
        <end position="28"/>
    </location>
</feature>
<keyword evidence="7 9" id="KW-0811">Translocation</keyword>
<evidence type="ECO:0000256" key="2">
    <source>
        <dbReference type="ARBA" id="ARBA00022448"/>
    </source>
</evidence>
<organism evidence="14 15">
    <name type="scientific">Mesosutterella porci</name>
    <dbReference type="NCBI Taxonomy" id="2915351"/>
    <lineage>
        <taxon>Bacteria</taxon>
        <taxon>Pseudomonadati</taxon>
        <taxon>Pseudomonadota</taxon>
        <taxon>Betaproteobacteria</taxon>
        <taxon>Burkholderiales</taxon>
        <taxon>Sutterellaceae</taxon>
        <taxon>Mesosutterella</taxon>
    </lineage>
</organism>
<gene>
    <name evidence="9 14" type="primary">secD</name>
    <name evidence="14" type="ORF">MAF45_07740</name>
</gene>
<sequence length="639" mass="69431">MNRYPIWKYIVILFALVIGILYTLPNFFGESPAIQVSSGKATVKVTAQTMTQVEAALKAAGIKTESVKFEEGSQQVSSSVRVKFGVTDTELQLKGREALEKALNPDPSNADYVIALNLVPNTPDWLAAIGGKPTYLGLDLRGGVHFRLEVDMKAAIEKRVESNAADLRTLLRDKDIRQTGIDRRGSEIVVKFADEAQRDRGYDQMRLSQPDMTFTAGRDGSDYVVRATMSEKAIRDVQDYAIKQNIGTLRNRINELGVAEPVIAQQGATGIVVELPGVQDTAKAKDILGRTATLEIRMVDDTPEAYTQMASGTVPFGDELFSDRENHQVLVRRRVVLTGENLQDAQPGFDPQTQEPTVNLTLDNKGARIFKEVTRDNVGKRMAIILFEKGHGQVVTAPVIRQEIGGGHVQISGAMTTIEATDTALLLRAGSLAAPMEIVEERLVGPSLGQANIEAGFRSSVYGFIVVAIFMALYYQVFGLISAFCLFFNVLLIIAILSLMQATLTLPGIGALALSIGMAVDANVLINERIREELRAWKTPQVAIKEGYDRAFGTIVDSNVTSLIAGIALLIFGSGPIRGFAVVHCLGIITSIFTGVFVSRGLVNLIYGRQKHLKKIHVGEIWRPDAKKSGAAGTTGSGQ</sequence>
<keyword evidence="6 9" id="KW-1133">Transmembrane helix</keyword>
<dbReference type="InterPro" id="IPR054384">
    <property type="entry name" value="SecDF_P1_head"/>
</dbReference>
<dbReference type="InterPro" id="IPR022646">
    <property type="entry name" value="SecD/SecF_CS"/>
</dbReference>
<comment type="similarity">
    <text evidence="9">Belongs to the SecD/SecF family. SecD subfamily.</text>
</comment>